<sequence length="30" mass="3655">MYAFDFLFESEHKKVQSDLKRLVSLAKNFY</sequence>
<feature type="non-terminal residue" evidence="1">
    <location>
        <position position="30"/>
    </location>
</feature>
<gene>
    <name evidence="1" type="ORF">METZ01_LOCUS496679</name>
</gene>
<reference evidence="1" key="1">
    <citation type="submission" date="2018-05" db="EMBL/GenBank/DDBJ databases">
        <authorList>
            <person name="Lanie J.A."/>
            <person name="Ng W.-L."/>
            <person name="Kazmierczak K.M."/>
            <person name="Andrzejewski T.M."/>
            <person name="Davidsen T.M."/>
            <person name="Wayne K.J."/>
            <person name="Tettelin H."/>
            <person name="Glass J.I."/>
            <person name="Rusch D."/>
            <person name="Podicherti R."/>
            <person name="Tsui H.-C.T."/>
            <person name="Winkler M.E."/>
        </authorList>
    </citation>
    <scope>NUCLEOTIDE SEQUENCE</scope>
</reference>
<dbReference type="AlphaFoldDB" id="A0A383DHU6"/>
<organism evidence="1">
    <name type="scientific">marine metagenome</name>
    <dbReference type="NCBI Taxonomy" id="408172"/>
    <lineage>
        <taxon>unclassified sequences</taxon>
        <taxon>metagenomes</taxon>
        <taxon>ecological metagenomes</taxon>
    </lineage>
</organism>
<name>A0A383DHU6_9ZZZZ</name>
<accession>A0A383DHU6</accession>
<evidence type="ECO:0000313" key="1">
    <source>
        <dbReference type="EMBL" id="SVE43825.1"/>
    </source>
</evidence>
<dbReference type="EMBL" id="UINC01217292">
    <property type="protein sequence ID" value="SVE43825.1"/>
    <property type="molecule type" value="Genomic_DNA"/>
</dbReference>
<proteinExistence type="predicted"/>
<protein>
    <submittedName>
        <fullName evidence="1">Uncharacterized protein</fullName>
    </submittedName>
</protein>